<comment type="caution">
    <text evidence="2">The sequence shown here is derived from an EMBL/GenBank/DDBJ whole genome shotgun (WGS) entry which is preliminary data.</text>
</comment>
<feature type="compositionally biased region" description="Basic and acidic residues" evidence="1">
    <location>
        <begin position="133"/>
        <end position="146"/>
    </location>
</feature>
<dbReference type="Proteomes" id="UP001280581">
    <property type="component" value="Unassembled WGS sequence"/>
</dbReference>
<protein>
    <submittedName>
        <fullName evidence="2">Uncharacterized protein</fullName>
    </submittedName>
</protein>
<organism evidence="2 3">
    <name type="scientific">Pseudopithomyces chartarum</name>
    <dbReference type="NCBI Taxonomy" id="1892770"/>
    <lineage>
        <taxon>Eukaryota</taxon>
        <taxon>Fungi</taxon>
        <taxon>Dikarya</taxon>
        <taxon>Ascomycota</taxon>
        <taxon>Pezizomycotina</taxon>
        <taxon>Dothideomycetes</taxon>
        <taxon>Pleosporomycetidae</taxon>
        <taxon>Pleosporales</taxon>
        <taxon>Massarineae</taxon>
        <taxon>Didymosphaeriaceae</taxon>
        <taxon>Pseudopithomyces</taxon>
    </lineage>
</organism>
<keyword evidence="3" id="KW-1185">Reference proteome</keyword>
<reference evidence="2 3" key="1">
    <citation type="submission" date="2021-02" db="EMBL/GenBank/DDBJ databases">
        <title>Genome assembly of Pseudopithomyces chartarum.</title>
        <authorList>
            <person name="Jauregui R."/>
            <person name="Singh J."/>
            <person name="Voisey C."/>
        </authorList>
    </citation>
    <scope>NUCLEOTIDE SEQUENCE [LARGE SCALE GENOMIC DNA]</scope>
    <source>
        <strain evidence="2 3">AGR01</strain>
    </source>
</reference>
<feature type="region of interest" description="Disordered" evidence="1">
    <location>
        <begin position="122"/>
        <end position="146"/>
    </location>
</feature>
<name>A0AAN6RLA6_9PLEO</name>
<evidence type="ECO:0000313" key="3">
    <source>
        <dbReference type="Proteomes" id="UP001280581"/>
    </source>
</evidence>
<dbReference type="EMBL" id="WVTA01000003">
    <property type="protein sequence ID" value="KAK3215196.1"/>
    <property type="molecule type" value="Genomic_DNA"/>
</dbReference>
<evidence type="ECO:0000313" key="2">
    <source>
        <dbReference type="EMBL" id="KAK3215196.1"/>
    </source>
</evidence>
<evidence type="ECO:0000256" key="1">
    <source>
        <dbReference type="SAM" id="MobiDB-lite"/>
    </source>
</evidence>
<accession>A0AAN6RLA6</accession>
<dbReference type="AlphaFoldDB" id="A0AAN6RLA6"/>
<proteinExistence type="predicted"/>
<gene>
    <name evidence="2" type="ORF">GRF29_19g2552303</name>
</gene>
<sequence>MSISTRIPTGPIHRADFCYAPLYELLRYSNGTQQNYIDPDSTEFFSCASAKTPKKGPVELKDSDFQAFCCDGHVIGWTETDPPDGGGACGRWEYRDGDLGEGDSVLRLDRYGAWSEYDECGSAEGGGDNAATTRDDGNISSSDRKF</sequence>